<evidence type="ECO:0000313" key="3">
    <source>
        <dbReference type="Proteomes" id="UP001519362"/>
    </source>
</evidence>
<dbReference type="InterPro" id="IPR039261">
    <property type="entry name" value="FNR_nucleotide-bd"/>
</dbReference>
<dbReference type="InterPro" id="IPR013113">
    <property type="entry name" value="SIP_FAD-bd"/>
</dbReference>
<dbReference type="PANTHER" id="PTHR30157">
    <property type="entry name" value="FERRIC REDUCTASE, NADPH-DEPENDENT"/>
    <property type="match status" value="1"/>
</dbReference>
<comment type="caution">
    <text evidence="2">The sequence shown here is derived from an EMBL/GenBank/DDBJ whole genome shotgun (WGS) entry which is preliminary data.</text>
</comment>
<dbReference type="Pfam" id="PF04954">
    <property type="entry name" value="SIP"/>
    <property type="match status" value="1"/>
</dbReference>
<dbReference type="Proteomes" id="UP001519362">
    <property type="component" value="Unassembled WGS sequence"/>
</dbReference>
<proteinExistence type="predicted"/>
<dbReference type="InterPro" id="IPR017927">
    <property type="entry name" value="FAD-bd_FR_type"/>
</dbReference>
<feature type="domain" description="FAD-binding FR-type" evidence="1">
    <location>
        <begin position="13"/>
        <end position="121"/>
    </location>
</feature>
<dbReference type="Pfam" id="PF08021">
    <property type="entry name" value="FAD_binding_9"/>
    <property type="match status" value="1"/>
</dbReference>
<reference evidence="2 3" key="1">
    <citation type="submission" date="2021-03" db="EMBL/GenBank/DDBJ databases">
        <title>Sequencing the genomes of 1000 actinobacteria strains.</title>
        <authorList>
            <person name="Klenk H.-P."/>
        </authorList>
    </citation>
    <scope>NUCLEOTIDE SEQUENCE [LARGE SCALE GENOMIC DNA]</scope>
    <source>
        <strain evidence="2 3">DSM 24221</strain>
    </source>
</reference>
<accession>A0ABS4ZJE4</accession>
<dbReference type="PANTHER" id="PTHR30157:SF0">
    <property type="entry name" value="NADPH-DEPENDENT FERRIC-CHELATE REDUCTASE"/>
    <property type="match status" value="1"/>
</dbReference>
<protein>
    <submittedName>
        <fullName evidence="2">NADPH-dependent ferric siderophore reductase</fullName>
    </submittedName>
</protein>
<dbReference type="InterPro" id="IPR039374">
    <property type="entry name" value="SIP_fam"/>
</dbReference>
<name>A0ABS4ZJE4_9MICO</name>
<dbReference type="PROSITE" id="PS51384">
    <property type="entry name" value="FAD_FR"/>
    <property type="match status" value="1"/>
</dbReference>
<sequence length="259" mass="28533">MALSSQTTPRPPRPTIDLTVVQTVRLTPHLVRVRLGGPEFAKFSDRLETDKYIKLKFTTPAPESHPVTRTYTVRAVDHIAQTLDVDFVVHGDEGIAGPWAASVRPGAVVTFMGPGGGFRPDPEADWYLYAGDLSAVPAIAASLEALPSDATGVVLIEAEADDAFLELDAPAGVEVRWLIDVAHEPEFLADAVRDLEWRDGCVEVFAHGERESMKALRRVLLDERALERSQVSLSGYWARGRNEDRFQAEKREPIGQILP</sequence>
<dbReference type="Gene3D" id="2.40.30.10">
    <property type="entry name" value="Translation factors"/>
    <property type="match status" value="1"/>
</dbReference>
<dbReference type="Gene3D" id="3.40.50.80">
    <property type="entry name" value="Nucleotide-binding domain of ferredoxin-NADP reductase (FNR) module"/>
    <property type="match status" value="1"/>
</dbReference>
<dbReference type="EMBL" id="JAGIOL010000001">
    <property type="protein sequence ID" value="MBP2437123.1"/>
    <property type="molecule type" value="Genomic_DNA"/>
</dbReference>
<gene>
    <name evidence="2" type="ORF">JOF34_001709</name>
</gene>
<evidence type="ECO:0000259" key="1">
    <source>
        <dbReference type="PROSITE" id="PS51384"/>
    </source>
</evidence>
<dbReference type="RefSeq" id="WP_165134730.1">
    <property type="nucleotide sequence ID" value="NZ_CP049253.1"/>
</dbReference>
<dbReference type="SUPFAM" id="SSF63380">
    <property type="entry name" value="Riboflavin synthase domain-like"/>
    <property type="match status" value="1"/>
</dbReference>
<evidence type="ECO:0000313" key="2">
    <source>
        <dbReference type="EMBL" id="MBP2437123.1"/>
    </source>
</evidence>
<keyword evidence="3" id="KW-1185">Reference proteome</keyword>
<organism evidence="2 3">
    <name type="scientific">Microbacterium amylolyticum</name>
    <dbReference type="NCBI Taxonomy" id="936337"/>
    <lineage>
        <taxon>Bacteria</taxon>
        <taxon>Bacillati</taxon>
        <taxon>Actinomycetota</taxon>
        <taxon>Actinomycetes</taxon>
        <taxon>Micrococcales</taxon>
        <taxon>Microbacteriaceae</taxon>
        <taxon>Microbacterium</taxon>
    </lineage>
</organism>
<dbReference type="InterPro" id="IPR007037">
    <property type="entry name" value="SIP_rossman_dom"/>
</dbReference>
<dbReference type="CDD" id="cd06193">
    <property type="entry name" value="siderophore_interacting"/>
    <property type="match status" value="1"/>
</dbReference>
<dbReference type="InterPro" id="IPR017938">
    <property type="entry name" value="Riboflavin_synthase-like_b-brl"/>
</dbReference>